<feature type="domain" description="DUF8021" evidence="2">
    <location>
        <begin position="36"/>
        <end position="139"/>
    </location>
</feature>
<dbReference type="RefSeq" id="WP_149431612.1">
    <property type="nucleotide sequence ID" value="NZ_VLNY01000008.1"/>
</dbReference>
<feature type="signal peptide" evidence="1">
    <location>
        <begin position="1"/>
        <end position="23"/>
    </location>
</feature>
<keyword evidence="1" id="KW-0732">Signal</keyword>
<evidence type="ECO:0000256" key="1">
    <source>
        <dbReference type="SAM" id="SignalP"/>
    </source>
</evidence>
<keyword evidence="4" id="KW-1185">Reference proteome</keyword>
<comment type="caution">
    <text evidence="3">The sequence shown here is derived from an EMBL/GenBank/DDBJ whole genome shotgun (WGS) entry which is preliminary data.</text>
</comment>
<feature type="chain" id="PRO_5038423172" description="DUF8021 domain-containing protein" evidence="1">
    <location>
        <begin position="24"/>
        <end position="146"/>
    </location>
</feature>
<evidence type="ECO:0000313" key="4">
    <source>
        <dbReference type="Proteomes" id="UP000322244"/>
    </source>
</evidence>
<organism evidence="3 4">
    <name type="scientific">Antrihabitans cavernicola</name>
    <dbReference type="NCBI Taxonomy" id="2495913"/>
    <lineage>
        <taxon>Bacteria</taxon>
        <taxon>Bacillati</taxon>
        <taxon>Actinomycetota</taxon>
        <taxon>Actinomycetes</taxon>
        <taxon>Mycobacteriales</taxon>
        <taxon>Nocardiaceae</taxon>
        <taxon>Antrihabitans</taxon>
    </lineage>
</organism>
<dbReference type="EMBL" id="VLNY01000008">
    <property type="protein sequence ID" value="KAA0021745.1"/>
    <property type="molecule type" value="Genomic_DNA"/>
</dbReference>
<name>A0A5A7SB36_9NOCA</name>
<dbReference type="InterPro" id="IPR058334">
    <property type="entry name" value="DUF8021"/>
</dbReference>
<proteinExistence type="predicted"/>
<evidence type="ECO:0000259" key="2">
    <source>
        <dbReference type="Pfam" id="PF26061"/>
    </source>
</evidence>
<dbReference type="Pfam" id="PF26061">
    <property type="entry name" value="DUF8021"/>
    <property type="match status" value="1"/>
</dbReference>
<protein>
    <recommendedName>
        <fullName evidence="2">DUF8021 domain-containing protein</fullName>
    </recommendedName>
</protein>
<dbReference type="InterPro" id="IPR032710">
    <property type="entry name" value="NTF2-like_dom_sf"/>
</dbReference>
<dbReference type="AlphaFoldDB" id="A0A5A7SB36"/>
<reference evidence="3 4" key="1">
    <citation type="submission" date="2019-07" db="EMBL/GenBank/DDBJ databases">
        <title>Rhodococcus cavernicolus sp. nov., isolated from a cave.</title>
        <authorList>
            <person name="Lee S.D."/>
        </authorList>
    </citation>
    <scope>NUCLEOTIDE SEQUENCE [LARGE SCALE GENOMIC DNA]</scope>
    <source>
        <strain evidence="3 4">C1-24</strain>
    </source>
</reference>
<sequence length="146" mass="15001">MRKLSLTLLAAAAAALLASPAVASADPAPADGPGVAQVRAYVAALISHNADAVRFAPDTVRVENGATTATTGAQIADDIRNSPVYKTFQGYRDLTITQNGDKVTGRWLLDAGLGPVKVVTVAVNETFDVPDGVIHHLDAQISPAGS</sequence>
<dbReference type="SUPFAM" id="SSF54427">
    <property type="entry name" value="NTF2-like"/>
    <property type="match status" value="1"/>
</dbReference>
<dbReference type="Proteomes" id="UP000322244">
    <property type="component" value="Unassembled WGS sequence"/>
</dbReference>
<evidence type="ECO:0000313" key="3">
    <source>
        <dbReference type="EMBL" id="KAA0021745.1"/>
    </source>
</evidence>
<dbReference type="OrthoDB" id="3748128at2"/>
<accession>A0A5A7SB36</accession>
<gene>
    <name evidence="3" type="ORF">FOY51_17840</name>
</gene>